<comment type="similarity">
    <text evidence="2 11">Belongs to the eukaryotic diacylglycerol kinase family.</text>
</comment>
<comment type="catalytic activity">
    <reaction evidence="1 11">
        <text>a 1,2-diacyl-sn-glycerol + ATP = a 1,2-diacyl-sn-glycero-3-phosphate + ADP + H(+)</text>
        <dbReference type="Rhea" id="RHEA:10272"/>
        <dbReference type="ChEBI" id="CHEBI:15378"/>
        <dbReference type="ChEBI" id="CHEBI:17815"/>
        <dbReference type="ChEBI" id="CHEBI:30616"/>
        <dbReference type="ChEBI" id="CHEBI:58608"/>
        <dbReference type="ChEBI" id="CHEBI:456216"/>
        <dbReference type="EC" id="2.7.1.107"/>
    </reaction>
</comment>
<evidence type="ECO:0000256" key="9">
    <source>
        <dbReference type="ARBA" id="ARBA00022840"/>
    </source>
</evidence>
<dbReference type="FunFam" id="1.10.510.10:FF:000090">
    <property type="entry name" value="Dual specificity mitogen-activated protein kinase kinase 4"/>
    <property type="match status" value="1"/>
</dbReference>
<dbReference type="GO" id="GO:0004708">
    <property type="term" value="F:MAP kinase kinase activity"/>
    <property type="evidence" value="ECO:0007669"/>
    <property type="project" value="TreeGrafter"/>
</dbReference>
<organism evidence="15 16">
    <name type="scientific">Eufriesea mexicana</name>
    <dbReference type="NCBI Taxonomy" id="516756"/>
    <lineage>
        <taxon>Eukaryota</taxon>
        <taxon>Metazoa</taxon>
        <taxon>Ecdysozoa</taxon>
        <taxon>Arthropoda</taxon>
        <taxon>Hexapoda</taxon>
        <taxon>Insecta</taxon>
        <taxon>Pterygota</taxon>
        <taxon>Neoptera</taxon>
        <taxon>Endopterygota</taxon>
        <taxon>Hymenoptera</taxon>
        <taxon>Apocrita</taxon>
        <taxon>Aculeata</taxon>
        <taxon>Apoidea</taxon>
        <taxon>Anthophila</taxon>
        <taxon>Apidae</taxon>
        <taxon>Eufriesea</taxon>
    </lineage>
</organism>
<comment type="similarity">
    <text evidence="10">Belongs to the protein kinase superfamily. STE Ser/Thr protein kinase family. MAP kinase kinase subfamily.</text>
</comment>
<evidence type="ECO:0000259" key="12">
    <source>
        <dbReference type="PROSITE" id="PS50011"/>
    </source>
</evidence>
<dbReference type="Proteomes" id="UP000250275">
    <property type="component" value="Unassembled WGS sequence"/>
</dbReference>
<keyword evidence="7 11" id="KW-0418">Kinase</keyword>
<evidence type="ECO:0000259" key="13">
    <source>
        <dbReference type="PROSITE" id="PS50081"/>
    </source>
</evidence>
<dbReference type="InterPro" id="IPR000719">
    <property type="entry name" value="Prot_kinase_dom"/>
</dbReference>
<dbReference type="InterPro" id="IPR011009">
    <property type="entry name" value="Kinase-like_dom_sf"/>
</dbReference>
<dbReference type="AlphaFoldDB" id="A0A310SX15"/>
<dbReference type="InterPro" id="IPR002219">
    <property type="entry name" value="PKC_DAG/PE"/>
</dbReference>
<accession>A0A310SX15</accession>
<dbReference type="SUPFAM" id="SSF57889">
    <property type="entry name" value="Cysteine-rich domain"/>
    <property type="match status" value="1"/>
</dbReference>
<dbReference type="GO" id="GO:0007200">
    <property type="term" value="P:phospholipase C-activating G protein-coupled receptor signaling pathway"/>
    <property type="evidence" value="ECO:0007669"/>
    <property type="project" value="InterPro"/>
</dbReference>
<dbReference type="Gene3D" id="1.10.510.10">
    <property type="entry name" value="Transferase(Phosphotransferase) domain 1"/>
    <property type="match status" value="1"/>
</dbReference>
<dbReference type="PROSITE" id="PS50146">
    <property type="entry name" value="DAGK"/>
    <property type="match status" value="1"/>
</dbReference>
<keyword evidence="9 11" id="KW-0067">ATP-binding</keyword>
<dbReference type="SUPFAM" id="SSF111331">
    <property type="entry name" value="NAD kinase/diacylglycerol kinase-like"/>
    <property type="match status" value="1"/>
</dbReference>
<dbReference type="EC" id="2.7.1.107" evidence="11"/>
<dbReference type="GO" id="GO:0051403">
    <property type="term" value="P:stress-activated MAPK cascade"/>
    <property type="evidence" value="ECO:0007669"/>
    <property type="project" value="TreeGrafter"/>
</dbReference>
<evidence type="ECO:0000256" key="4">
    <source>
        <dbReference type="ARBA" id="ARBA00022723"/>
    </source>
</evidence>
<evidence type="ECO:0000256" key="6">
    <source>
        <dbReference type="ARBA" id="ARBA00022741"/>
    </source>
</evidence>
<evidence type="ECO:0000256" key="8">
    <source>
        <dbReference type="ARBA" id="ARBA00022833"/>
    </source>
</evidence>
<evidence type="ECO:0000256" key="10">
    <source>
        <dbReference type="ARBA" id="ARBA00038035"/>
    </source>
</evidence>
<evidence type="ECO:0000256" key="2">
    <source>
        <dbReference type="ARBA" id="ARBA00009280"/>
    </source>
</evidence>
<dbReference type="PROSITE" id="PS50011">
    <property type="entry name" value="PROTEIN_KINASE_DOM"/>
    <property type="match status" value="1"/>
</dbReference>
<dbReference type="Gene3D" id="3.40.50.10330">
    <property type="entry name" value="Probable inorganic polyphosphate/atp-NAD kinase, domain 1"/>
    <property type="match status" value="1"/>
</dbReference>
<dbReference type="OrthoDB" id="242257at2759"/>
<dbReference type="PROSITE" id="PS50081">
    <property type="entry name" value="ZF_DAG_PE_2"/>
    <property type="match status" value="1"/>
</dbReference>
<keyword evidence="3 11" id="KW-0808">Transferase</keyword>
<dbReference type="SMART" id="SM00046">
    <property type="entry name" value="DAGKc"/>
    <property type="match status" value="1"/>
</dbReference>
<dbReference type="PANTHER" id="PTHR48013:SF11">
    <property type="entry name" value="LICORNE"/>
    <property type="match status" value="1"/>
</dbReference>
<evidence type="ECO:0000313" key="15">
    <source>
        <dbReference type="EMBL" id="OAD62646.1"/>
    </source>
</evidence>
<dbReference type="InterPro" id="IPR008271">
    <property type="entry name" value="Ser/Thr_kinase_AS"/>
</dbReference>
<evidence type="ECO:0000259" key="14">
    <source>
        <dbReference type="PROSITE" id="PS50146"/>
    </source>
</evidence>
<dbReference type="Gene3D" id="3.30.200.20">
    <property type="entry name" value="Phosphorylase Kinase, domain 1"/>
    <property type="match status" value="1"/>
</dbReference>
<evidence type="ECO:0000256" key="7">
    <source>
        <dbReference type="ARBA" id="ARBA00022777"/>
    </source>
</evidence>
<gene>
    <name evidence="15" type="ORF">WN48_07161</name>
</gene>
<evidence type="ECO:0000256" key="1">
    <source>
        <dbReference type="ARBA" id="ARBA00001383"/>
    </source>
</evidence>
<dbReference type="Pfam" id="PF00069">
    <property type="entry name" value="Pkinase"/>
    <property type="match status" value="1"/>
</dbReference>
<dbReference type="Pfam" id="PF00781">
    <property type="entry name" value="DAGK_cat"/>
    <property type="match status" value="1"/>
</dbReference>
<dbReference type="SMART" id="SM00045">
    <property type="entry name" value="DAGKa"/>
    <property type="match status" value="1"/>
</dbReference>
<dbReference type="PROSITE" id="PS00479">
    <property type="entry name" value="ZF_DAG_PE_1"/>
    <property type="match status" value="1"/>
</dbReference>
<evidence type="ECO:0000256" key="11">
    <source>
        <dbReference type="RuleBase" id="RU361128"/>
    </source>
</evidence>
<dbReference type="InterPro" id="IPR046349">
    <property type="entry name" value="C1-like_sf"/>
</dbReference>
<dbReference type="GO" id="GO:0046872">
    <property type="term" value="F:metal ion binding"/>
    <property type="evidence" value="ECO:0007669"/>
    <property type="project" value="UniProtKB-KW"/>
</dbReference>
<keyword evidence="16" id="KW-1185">Reference proteome</keyword>
<dbReference type="SUPFAM" id="SSF56112">
    <property type="entry name" value="Protein kinase-like (PK-like)"/>
    <property type="match status" value="1"/>
</dbReference>
<dbReference type="Pfam" id="PF00609">
    <property type="entry name" value="DAGK_acc"/>
    <property type="match status" value="1"/>
</dbReference>
<keyword evidence="8" id="KW-0862">Zinc</keyword>
<dbReference type="FunFam" id="3.30.200.20:FF:000576">
    <property type="entry name" value="CBN-SEK-1 protein"/>
    <property type="match status" value="1"/>
</dbReference>
<dbReference type="CDD" id="cd06617">
    <property type="entry name" value="PKc_MKK3_6"/>
    <property type="match status" value="1"/>
</dbReference>
<dbReference type="EMBL" id="KQ759840">
    <property type="protein sequence ID" value="OAD62646.1"/>
    <property type="molecule type" value="Genomic_DNA"/>
</dbReference>
<sequence length="801" mass="90363">MAVRRGKRNLKLQVSEETPVTVTPPRNLDKRTTITIDDETFVVEADDLETICILGRGAYGIVDKVRHKQSGTIMAVKRITATVNTQEQKRLLMDLDISMRSSACQYTVQFYGALFREGDVWICMEVMDMSLDKFYTKVYKHGHAIPEDILGKIAFAVVSALHYLYSQLRVIHRDVKPSNILINRKGEVKICDFGISGYLVDSVAKTIDAGCKPYMAPERIDPSGNPSQYDIRSDVWSLGISLVELATGKFPYESWGSPFEHLKQVVKDEAPKLPAGKFSASFEEFINKCLMKDYTARPNYNQLLKLDFITEHAKKDINVAKFVGEILDLPEMDGLICDSCGVCADPMCVKVADKQLMCKIITVSTNEPMKHHWIKGNLPPNIVCDICNEECDAEPGLTDWWCCWCQRCVHDDCKSELSKICDFGKFKLMIIPPSSLEVINVRNTVRRRLCLHSIISPNWSEWNPLIVVANKKSGNNDGAEILSLFRRLLNPAQVVDLSERDPVAALEWCRLLGKVTCTVLVAGGDGTIAWLLNAIHKLGLEPVPSVAIIPLGTGNDLSRVLGWGKEHDPNKDPTEILQEIQVAQKVKLDRWTVMIKPYGGLGLRNLNQTFYMYNYLSVGVDAQVTLNFHRTRESRFYFYSSRLFNKLLYLCFGMQQVVERECKDLNKNIELYLDDKRIDLPSIESIVILNIPSWAAGVNLWNMGLEGHEKYGKQSINDGKLEVVALYSSFHMAQLQVGLSQPYRLGQASNIKEASPNFVQEITERISSMEHEDDNQGISSDSSNIAVLGKRMRLLLESDNE</sequence>
<dbReference type="GO" id="GO:0005524">
    <property type="term" value="F:ATP binding"/>
    <property type="evidence" value="ECO:0007669"/>
    <property type="project" value="UniProtKB-KW"/>
</dbReference>
<feature type="domain" description="Protein kinase" evidence="12">
    <location>
        <begin position="48"/>
        <end position="309"/>
    </location>
</feature>
<proteinExistence type="inferred from homology"/>
<reference evidence="15 16" key="1">
    <citation type="submission" date="2015-07" db="EMBL/GenBank/DDBJ databases">
        <title>The genome of Eufriesea mexicana.</title>
        <authorList>
            <person name="Pan H."/>
            <person name="Kapheim K."/>
        </authorList>
    </citation>
    <scope>NUCLEOTIDE SEQUENCE [LARGE SCALE GENOMIC DNA]</scope>
    <source>
        <strain evidence="15">0111107269</strain>
        <tissue evidence="15">Whole body</tissue>
    </source>
</reference>
<feature type="domain" description="DAGKc" evidence="14">
    <location>
        <begin position="460"/>
        <end position="597"/>
    </location>
</feature>
<dbReference type="InterPro" id="IPR017438">
    <property type="entry name" value="ATP-NAD_kinase_N"/>
</dbReference>
<dbReference type="CDD" id="cd20853">
    <property type="entry name" value="C1_DGKepsilon_typeIII_rpt2"/>
    <property type="match status" value="1"/>
</dbReference>
<dbReference type="PANTHER" id="PTHR48013">
    <property type="entry name" value="DUAL SPECIFICITY MITOGEN-ACTIVATED PROTEIN KINASE KINASE 5-RELATED"/>
    <property type="match status" value="1"/>
</dbReference>
<dbReference type="SMART" id="SM00220">
    <property type="entry name" value="S_TKc"/>
    <property type="match status" value="1"/>
</dbReference>
<name>A0A310SX15_9HYME</name>
<keyword evidence="6 11" id="KW-0547">Nucleotide-binding</keyword>
<keyword evidence="5" id="KW-0677">Repeat</keyword>
<dbReference type="InterPro" id="IPR000756">
    <property type="entry name" value="Diacylglycerol_kin_accessory"/>
</dbReference>
<evidence type="ECO:0000256" key="5">
    <source>
        <dbReference type="ARBA" id="ARBA00022737"/>
    </source>
</evidence>
<keyword evidence="4" id="KW-0479">Metal-binding</keyword>
<evidence type="ECO:0000256" key="3">
    <source>
        <dbReference type="ARBA" id="ARBA00022679"/>
    </source>
</evidence>
<dbReference type="Gene3D" id="3.30.60.20">
    <property type="match status" value="1"/>
</dbReference>
<dbReference type="PROSITE" id="PS00108">
    <property type="entry name" value="PROTEIN_KINASE_ST"/>
    <property type="match status" value="1"/>
</dbReference>
<dbReference type="Gene3D" id="2.60.200.40">
    <property type="match status" value="1"/>
</dbReference>
<dbReference type="InterPro" id="IPR016064">
    <property type="entry name" value="NAD/diacylglycerol_kinase_sf"/>
</dbReference>
<protein>
    <recommendedName>
        <fullName evidence="11">Diacylglycerol kinase</fullName>
        <shortName evidence="11">DAG kinase</shortName>
        <ecNumber evidence="11">2.7.1.107</ecNumber>
    </recommendedName>
</protein>
<dbReference type="GO" id="GO:0004143">
    <property type="term" value="F:ATP-dependent diacylglycerol kinase activity"/>
    <property type="evidence" value="ECO:0007669"/>
    <property type="project" value="UniProtKB-EC"/>
</dbReference>
<dbReference type="InterPro" id="IPR001206">
    <property type="entry name" value="Diacylglycerol_kinase_cat_dom"/>
</dbReference>
<evidence type="ECO:0000313" key="16">
    <source>
        <dbReference type="Proteomes" id="UP000250275"/>
    </source>
</evidence>
<feature type="domain" description="Phorbol-ester/DAG-type" evidence="13">
    <location>
        <begin position="370"/>
        <end position="421"/>
    </location>
</feature>